<organism evidence="2 3">
    <name type="scientific">Ginsengibacter hankyongi</name>
    <dbReference type="NCBI Taxonomy" id="2607284"/>
    <lineage>
        <taxon>Bacteria</taxon>
        <taxon>Pseudomonadati</taxon>
        <taxon>Bacteroidota</taxon>
        <taxon>Chitinophagia</taxon>
        <taxon>Chitinophagales</taxon>
        <taxon>Chitinophagaceae</taxon>
        <taxon>Ginsengibacter</taxon>
    </lineage>
</organism>
<accession>A0A5J5IHK3</accession>
<dbReference type="PROSITE" id="PS01125">
    <property type="entry name" value="ROK"/>
    <property type="match status" value="1"/>
</dbReference>
<name>A0A5J5IHK3_9BACT</name>
<dbReference type="EMBL" id="VYQF01000002">
    <property type="protein sequence ID" value="KAA9039446.1"/>
    <property type="molecule type" value="Genomic_DNA"/>
</dbReference>
<reference evidence="2 3" key="1">
    <citation type="submission" date="2019-09" db="EMBL/GenBank/DDBJ databases">
        <title>Draft genome sequence of Ginsengibacter sp. BR5-29.</title>
        <authorList>
            <person name="Im W.-T."/>
        </authorList>
    </citation>
    <scope>NUCLEOTIDE SEQUENCE [LARGE SCALE GENOMIC DNA]</scope>
    <source>
        <strain evidence="2 3">BR5-29</strain>
    </source>
</reference>
<dbReference type="AlphaFoldDB" id="A0A5J5IHK3"/>
<protein>
    <submittedName>
        <fullName evidence="2">ROK family protein</fullName>
    </submittedName>
</protein>
<dbReference type="InterPro" id="IPR043129">
    <property type="entry name" value="ATPase_NBD"/>
</dbReference>
<comment type="similarity">
    <text evidence="1">Belongs to the ROK (NagC/XylR) family.</text>
</comment>
<proteinExistence type="inferred from homology"/>
<dbReference type="PANTHER" id="PTHR18964">
    <property type="entry name" value="ROK (REPRESSOR, ORF, KINASE) FAMILY"/>
    <property type="match status" value="1"/>
</dbReference>
<keyword evidence="3" id="KW-1185">Reference proteome</keyword>
<dbReference type="Proteomes" id="UP000326903">
    <property type="component" value="Unassembled WGS sequence"/>
</dbReference>
<gene>
    <name evidence="2" type="ORF">FW778_11535</name>
</gene>
<dbReference type="RefSeq" id="WP_150414857.1">
    <property type="nucleotide sequence ID" value="NZ_VYQF01000002.1"/>
</dbReference>
<evidence type="ECO:0000256" key="1">
    <source>
        <dbReference type="ARBA" id="ARBA00006479"/>
    </source>
</evidence>
<dbReference type="InterPro" id="IPR000600">
    <property type="entry name" value="ROK"/>
</dbReference>
<dbReference type="PANTHER" id="PTHR18964:SF149">
    <property type="entry name" value="BIFUNCTIONAL UDP-N-ACETYLGLUCOSAMINE 2-EPIMERASE_N-ACETYLMANNOSAMINE KINASE"/>
    <property type="match status" value="1"/>
</dbReference>
<dbReference type="SUPFAM" id="SSF53067">
    <property type="entry name" value="Actin-like ATPase domain"/>
    <property type="match status" value="1"/>
</dbReference>
<evidence type="ECO:0000313" key="3">
    <source>
        <dbReference type="Proteomes" id="UP000326903"/>
    </source>
</evidence>
<sequence>MKYSIFRHLKGEKLSGTAYKLQGQRKNIISKLSIHKDSTIPELSGCLNISIPKMNYLMMGLVEEGLVIGGGHTTEGVGRKATTYKLNPNCCYFLGIEIKKYKINIGLMGFDKSIIESTGNIPFPFLDPHESLNAIIKEINAFLNNSRIPKDKIMGVGLSIAGRINVKKGEILTLYHFEDAPVKVILEEAIQLPVYIDNDSRTIAYGEYYFGKRINAGNVIVVNLDYGIGSGILIDGKPLYGASGYAGEIGHIPLFNNEKICLCGKKGCLQTEASGFALIEFITNKMNEGSNSRLNVVIKKKGFLELEDIIKAVQLGDNLAIEGISRIGHSLGKGLSVAINMFNPNVIIIGGTLSALGNALLLPVVQSSIFQHSLSIVNNDTQIMVSKLGDSAGLVGCCLLVRDKTLGLI</sequence>
<evidence type="ECO:0000313" key="2">
    <source>
        <dbReference type="EMBL" id="KAA9039446.1"/>
    </source>
</evidence>
<dbReference type="Gene3D" id="3.30.420.40">
    <property type="match status" value="2"/>
</dbReference>
<dbReference type="InterPro" id="IPR049874">
    <property type="entry name" value="ROK_cs"/>
</dbReference>
<dbReference type="Pfam" id="PF00480">
    <property type="entry name" value="ROK"/>
    <property type="match status" value="1"/>
</dbReference>
<comment type="caution">
    <text evidence="2">The sequence shown here is derived from an EMBL/GenBank/DDBJ whole genome shotgun (WGS) entry which is preliminary data.</text>
</comment>